<feature type="transmembrane region" description="Helical" evidence="2">
    <location>
        <begin position="117"/>
        <end position="136"/>
    </location>
</feature>
<dbReference type="RefSeq" id="XP_013274289.1">
    <property type="nucleotide sequence ID" value="XM_013418835.1"/>
</dbReference>
<gene>
    <name evidence="3" type="ORF">Z518_05130</name>
</gene>
<protein>
    <submittedName>
        <fullName evidence="3">Rhinocladiella mackenziei CBS 650.93 unplaced genomic scaffold supercont1.3, whole genome shotgun sequence</fullName>
    </submittedName>
</protein>
<dbReference type="EMBL" id="KN847477">
    <property type="protein sequence ID" value="KIX07153.1"/>
    <property type="molecule type" value="Genomic_DNA"/>
</dbReference>
<evidence type="ECO:0000256" key="1">
    <source>
        <dbReference type="SAM" id="MobiDB-lite"/>
    </source>
</evidence>
<dbReference type="AlphaFoldDB" id="A0A0D2H9I2"/>
<feature type="transmembrane region" description="Helical" evidence="2">
    <location>
        <begin position="585"/>
        <end position="613"/>
    </location>
</feature>
<dbReference type="OrthoDB" id="3540210at2759"/>
<sequence length="724" mass="80303">MGNKFYNGFWTNWEDGKIGGATLTLPTYAGLILVSFLTLFVQYSGSCFWRVVSFILHQTRSTTASNNGLFHQQQAILRNSVTATNAFWTIASSAFAWKRKGKEKGKGKAQAPLRTSLPLLLVSAIHISLFAVAGLFSSRVATTSASGQALMTGDICGFPDEVENLRGVEPENLDEEGLLAFNTQVLLGRLTLSRSAAYVRSCYNNNDNGASGGCNVYVQPYLHGVNASSVNDTSCPFVNAETCATSSAVRYDSGAIHSNEDLGINYPELDAMTIRRITSCAPVSAERYATDWIEDVPEAFGDGRTNTTIKFYEMGHPTSGDNDGCDATFKNSTTNLTAFCVSEFMKTYVQEPYTIRVQTSYYDNDTASDLIPVSDFQVDNADVTLIAIFNKARYSEMVEDELFSAQNESSSWGPGFFTATDDLSVLGCTEQYQVCNIRNTRCTPVTGLYGIKHALDSEDGDLDLSPKQKAIFELLWMPARSMSLQWSFKVLGTELLLAKDWLWATVSVGSSALPPNHWQLEAENLHNVSLAVLQRRVSEFASPNEFEIRPGLNSLAQVREPSDPALRDLCTALKLRSSEHISVSVLGIGIILGVGSLLILLDFVLIWVNILWWRNRSPRRQKRKEDWRATSTLQLQRSALEARGIEPWEDDENETPVLVDRNKKFTRLNDLNDDCKIGENREGDVGYGRGTHTPVPTQTPESRRMEADDRAADLEDARRLSKEQ</sequence>
<keyword evidence="2" id="KW-0472">Membrane</keyword>
<reference evidence="3 4" key="1">
    <citation type="submission" date="2015-01" db="EMBL/GenBank/DDBJ databases">
        <title>The Genome Sequence of Rhinocladiella mackenzie CBS 650.93.</title>
        <authorList>
            <consortium name="The Broad Institute Genomics Platform"/>
            <person name="Cuomo C."/>
            <person name="de Hoog S."/>
            <person name="Gorbushina A."/>
            <person name="Stielow B."/>
            <person name="Teixiera M."/>
            <person name="Abouelleil A."/>
            <person name="Chapman S.B."/>
            <person name="Priest M."/>
            <person name="Young S.K."/>
            <person name="Wortman J."/>
            <person name="Nusbaum C."/>
            <person name="Birren B."/>
        </authorList>
    </citation>
    <scope>NUCLEOTIDE SEQUENCE [LARGE SCALE GENOMIC DNA]</scope>
    <source>
        <strain evidence="3 4">CBS 650.93</strain>
    </source>
</reference>
<feature type="transmembrane region" description="Helical" evidence="2">
    <location>
        <begin position="21"/>
        <end position="43"/>
    </location>
</feature>
<keyword evidence="4" id="KW-1185">Reference proteome</keyword>
<proteinExistence type="predicted"/>
<feature type="region of interest" description="Disordered" evidence="1">
    <location>
        <begin position="679"/>
        <end position="724"/>
    </location>
</feature>
<keyword evidence="2" id="KW-0812">Transmembrane</keyword>
<feature type="transmembrane region" description="Helical" evidence="2">
    <location>
        <begin position="76"/>
        <end position="97"/>
    </location>
</feature>
<feature type="compositionally biased region" description="Basic and acidic residues" evidence="1">
    <location>
        <begin position="701"/>
        <end position="724"/>
    </location>
</feature>
<keyword evidence="2" id="KW-1133">Transmembrane helix</keyword>
<dbReference type="HOGENOM" id="CLU_014247_0_0_1"/>
<dbReference type="Proteomes" id="UP000053617">
    <property type="component" value="Unassembled WGS sequence"/>
</dbReference>
<accession>A0A0D2H9I2</accession>
<dbReference type="VEuPathDB" id="FungiDB:Z518_05130"/>
<dbReference type="GeneID" id="25293201"/>
<evidence type="ECO:0000313" key="4">
    <source>
        <dbReference type="Proteomes" id="UP000053617"/>
    </source>
</evidence>
<evidence type="ECO:0000313" key="3">
    <source>
        <dbReference type="EMBL" id="KIX07153.1"/>
    </source>
</evidence>
<organism evidence="3 4">
    <name type="scientific">Rhinocladiella mackenziei CBS 650.93</name>
    <dbReference type="NCBI Taxonomy" id="1442369"/>
    <lineage>
        <taxon>Eukaryota</taxon>
        <taxon>Fungi</taxon>
        <taxon>Dikarya</taxon>
        <taxon>Ascomycota</taxon>
        <taxon>Pezizomycotina</taxon>
        <taxon>Eurotiomycetes</taxon>
        <taxon>Chaetothyriomycetidae</taxon>
        <taxon>Chaetothyriales</taxon>
        <taxon>Herpotrichiellaceae</taxon>
        <taxon>Rhinocladiella</taxon>
    </lineage>
</organism>
<name>A0A0D2H9I2_9EURO</name>
<evidence type="ECO:0000256" key="2">
    <source>
        <dbReference type="SAM" id="Phobius"/>
    </source>
</evidence>